<reference evidence="1" key="1">
    <citation type="submission" date="2023-11" db="EMBL/GenBank/DDBJ databases">
        <authorList>
            <person name="Poullet M."/>
        </authorList>
    </citation>
    <scope>NUCLEOTIDE SEQUENCE</scope>
    <source>
        <strain evidence="1">E1834</strain>
    </source>
</reference>
<evidence type="ECO:0000313" key="2">
    <source>
        <dbReference type="Proteomes" id="UP001497535"/>
    </source>
</evidence>
<evidence type="ECO:0000313" key="1">
    <source>
        <dbReference type="EMBL" id="CAK5035532.1"/>
    </source>
</evidence>
<proteinExistence type="predicted"/>
<name>A0ACB0Y8B9_MELEN</name>
<comment type="caution">
    <text evidence="1">The sequence shown here is derived from an EMBL/GenBank/DDBJ whole genome shotgun (WGS) entry which is preliminary data.</text>
</comment>
<accession>A0ACB0Y8B9</accession>
<dbReference type="EMBL" id="CAVMJV010000007">
    <property type="protein sequence ID" value="CAK5035532.1"/>
    <property type="molecule type" value="Genomic_DNA"/>
</dbReference>
<sequence>MFTPLTRHNFPEGCRITRFDCVAIFLFILRSFECRMIFLLYFPILFLPHYLHYSLHSIFLLKSKKSCTSVSLNFDFLLEVAVLQNG</sequence>
<keyword evidence="2" id="KW-1185">Reference proteome</keyword>
<gene>
    <name evidence="1" type="ORF">MENTE1834_LOCUS8782</name>
</gene>
<protein>
    <submittedName>
        <fullName evidence="1">Uncharacterized protein</fullName>
    </submittedName>
</protein>
<dbReference type="Proteomes" id="UP001497535">
    <property type="component" value="Unassembled WGS sequence"/>
</dbReference>
<organism evidence="1 2">
    <name type="scientific">Meloidogyne enterolobii</name>
    <name type="common">Root-knot nematode worm</name>
    <name type="synonym">Meloidogyne mayaguensis</name>
    <dbReference type="NCBI Taxonomy" id="390850"/>
    <lineage>
        <taxon>Eukaryota</taxon>
        <taxon>Metazoa</taxon>
        <taxon>Ecdysozoa</taxon>
        <taxon>Nematoda</taxon>
        <taxon>Chromadorea</taxon>
        <taxon>Rhabditida</taxon>
        <taxon>Tylenchina</taxon>
        <taxon>Tylenchomorpha</taxon>
        <taxon>Tylenchoidea</taxon>
        <taxon>Meloidogynidae</taxon>
        <taxon>Meloidogyninae</taxon>
        <taxon>Meloidogyne</taxon>
    </lineage>
</organism>